<dbReference type="EnsemblPlants" id="QL11p041842:mrna">
    <property type="protein sequence ID" value="QL11p041842:mrna:CDS:2"/>
    <property type="gene ID" value="QL11p041842"/>
</dbReference>
<dbReference type="GO" id="GO:0006511">
    <property type="term" value="P:ubiquitin-dependent protein catabolic process"/>
    <property type="evidence" value="ECO:0007669"/>
    <property type="project" value="UniProtKB-UniRule"/>
</dbReference>
<evidence type="ECO:0000259" key="11">
    <source>
        <dbReference type="PROSITE" id="PS50089"/>
    </source>
</evidence>
<feature type="transmembrane region" description="Helical" evidence="9">
    <location>
        <begin position="127"/>
        <end position="147"/>
    </location>
</feature>
<comment type="catalytic activity">
    <reaction evidence="1 9">
        <text>S-ubiquitinyl-[E2 ubiquitin-conjugating enzyme]-L-cysteine + [acceptor protein]-L-lysine = [E2 ubiquitin-conjugating enzyme]-L-cysteine + N(6)-ubiquitinyl-[acceptor protein]-L-lysine.</text>
        <dbReference type="EC" id="2.3.2.27"/>
    </reaction>
</comment>
<dbReference type="GO" id="GO:0061630">
    <property type="term" value="F:ubiquitin protein ligase activity"/>
    <property type="evidence" value="ECO:0007669"/>
    <property type="project" value="UniProtKB-UniRule"/>
</dbReference>
<protein>
    <recommendedName>
        <fullName evidence="9">E3 ubiquitin-protein ligase RMA</fullName>
        <ecNumber evidence="9">2.3.2.27</ecNumber>
    </recommendedName>
    <alternativeName>
        <fullName evidence="9">Protein RING membrane-anchor</fullName>
    </alternativeName>
    <alternativeName>
        <fullName evidence="9">RING-type E3 ubiquitin transferase RMA</fullName>
    </alternativeName>
</protein>
<keyword evidence="6 9" id="KW-0833">Ubl conjugation pathway</keyword>
<dbReference type="GO" id="GO:0016567">
    <property type="term" value="P:protein ubiquitination"/>
    <property type="evidence" value="ECO:0007669"/>
    <property type="project" value="UniProtKB-UniPathway"/>
</dbReference>
<keyword evidence="9" id="KW-0812">Transmembrane</keyword>
<comment type="function">
    <text evidence="9">E3 ubiquitin-protein ligase.</text>
</comment>
<name>A0A7N2N1A2_QUELO</name>
<dbReference type="Proteomes" id="UP000594261">
    <property type="component" value="Chromosome 11"/>
</dbReference>
<dbReference type="InterPro" id="IPR013083">
    <property type="entry name" value="Znf_RING/FYVE/PHD"/>
</dbReference>
<evidence type="ECO:0000256" key="2">
    <source>
        <dbReference type="ARBA" id="ARBA00004906"/>
    </source>
</evidence>
<dbReference type="PROSITE" id="PS50089">
    <property type="entry name" value="ZF_RING_2"/>
    <property type="match status" value="1"/>
</dbReference>
<keyword evidence="9" id="KW-0472">Membrane</keyword>
<keyword evidence="7 9" id="KW-0862">Zinc</keyword>
<dbReference type="GO" id="GO:0005789">
    <property type="term" value="C:endoplasmic reticulum membrane"/>
    <property type="evidence" value="ECO:0007669"/>
    <property type="project" value="UniProtKB-SubCell"/>
</dbReference>
<dbReference type="EC" id="2.3.2.27" evidence="9"/>
<dbReference type="AlphaFoldDB" id="A0A7N2N1A2"/>
<evidence type="ECO:0000313" key="13">
    <source>
        <dbReference type="Proteomes" id="UP000594261"/>
    </source>
</evidence>
<dbReference type="InParanoid" id="A0A7N2N1A2"/>
<comment type="pathway">
    <text evidence="2 9">Protein modification; protein ubiquitination.</text>
</comment>
<keyword evidence="9" id="KW-0256">Endoplasmic reticulum</keyword>
<evidence type="ECO:0000256" key="3">
    <source>
        <dbReference type="ARBA" id="ARBA00022679"/>
    </source>
</evidence>
<keyword evidence="4 9" id="KW-0479">Metal-binding</keyword>
<dbReference type="SUPFAM" id="SSF57850">
    <property type="entry name" value="RING/U-box"/>
    <property type="match status" value="1"/>
</dbReference>
<keyword evidence="3 9" id="KW-0808">Transferase</keyword>
<dbReference type="Gramene" id="QL11p041842:mrna">
    <property type="protein sequence ID" value="QL11p041842:mrna:CDS:2"/>
    <property type="gene ID" value="QL11p041842"/>
</dbReference>
<reference evidence="12 13" key="1">
    <citation type="journal article" date="2016" name="G3 (Bethesda)">
        <title>First Draft Assembly and Annotation of the Genome of a California Endemic Oak Quercus lobata Nee (Fagaceae).</title>
        <authorList>
            <person name="Sork V.L."/>
            <person name="Fitz-Gibbon S.T."/>
            <person name="Puiu D."/>
            <person name="Crepeau M."/>
            <person name="Gugger P.F."/>
            <person name="Sherman R."/>
            <person name="Stevens K."/>
            <person name="Langley C.H."/>
            <person name="Pellegrini M."/>
            <person name="Salzberg S.L."/>
        </authorList>
    </citation>
    <scope>NUCLEOTIDE SEQUENCE [LARGE SCALE GENOMIC DNA]</scope>
    <source>
        <strain evidence="12 13">cv. SW786</strain>
    </source>
</reference>
<evidence type="ECO:0000256" key="9">
    <source>
        <dbReference type="RuleBase" id="RU369090"/>
    </source>
</evidence>
<dbReference type="GO" id="GO:0008270">
    <property type="term" value="F:zinc ion binding"/>
    <property type="evidence" value="ECO:0007669"/>
    <property type="project" value="UniProtKB-KW"/>
</dbReference>
<dbReference type="Pfam" id="PF00097">
    <property type="entry name" value="zf-C3HC4"/>
    <property type="match status" value="1"/>
</dbReference>
<dbReference type="InterPro" id="IPR045103">
    <property type="entry name" value="RNF5/RNF185-like"/>
</dbReference>
<evidence type="ECO:0000256" key="7">
    <source>
        <dbReference type="ARBA" id="ARBA00022833"/>
    </source>
</evidence>
<dbReference type="EMBL" id="LRBV02000011">
    <property type="status" value="NOT_ANNOTATED_CDS"/>
    <property type="molecule type" value="Genomic_DNA"/>
</dbReference>
<feature type="region of interest" description="Disordered" evidence="10">
    <location>
        <begin position="85"/>
        <end position="121"/>
    </location>
</feature>
<organism evidence="12 13">
    <name type="scientific">Quercus lobata</name>
    <name type="common">Valley oak</name>
    <dbReference type="NCBI Taxonomy" id="97700"/>
    <lineage>
        <taxon>Eukaryota</taxon>
        <taxon>Viridiplantae</taxon>
        <taxon>Streptophyta</taxon>
        <taxon>Embryophyta</taxon>
        <taxon>Tracheophyta</taxon>
        <taxon>Spermatophyta</taxon>
        <taxon>Magnoliopsida</taxon>
        <taxon>eudicotyledons</taxon>
        <taxon>Gunneridae</taxon>
        <taxon>Pentapetalae</taxon>
        <taxon>rosids</taxon>
        <taxon>fabids</taxon>
        <taxon>Fagales</taxon>
        <taxon>Fagaceae</taxon>
        <taxon>Quercus</taxon>
    </lineage>
</organism>
<comment type="domain">
    <text evidence="9">The RING-type zinc finger domain is responsible for E3 ligase activity.</text>
</comment>
<dbReference type="InterPro" id="IPR001841">
    <property type="entry name" value="Znf_RING"/>
</dbReference>
<sequence length="161" mass="18393">MDIESESSSCSKNSTERERASNLFNCNICWQLAKDPIVTQCGLLYCWPCLYRWLHFHTKFQGCPICEAIIEEYKLVPLYGIGSEGKEAKDLDPNSQKSIPKRPAGPRPETATSPPAPRRRPRPMLRAAFAVIAQLVLILCFLIFVWTMDNNCAWVFPIMQR</sequence>
<evidence type="ECO:0000256" key="10">
    <source>
        <dbReference type="SAM" id="MobiDB-lite"/>
    </source>
</evidence>
<feature type="domain" description="RING-type" evidence="11">
    <location>
        <begin position="26"/>
        <end position="67"/>
    </location>
</feature>
<dbReference type="UniPathway" id="UPA00143"/>
<proteinExistence type="predicted"/>
<accession>A0A7N2N1A2</accession>
<keyword evidence="13" id="KW-1185">Reference proteome</keyword>
<keyword evidence="9" id="KW-1133">Transmembrane helix</keyword>
<reference evidence="12" key="2">
    <citation type="submission" date="2021-01" db="UniProtKB">
        <authorList>
            <consortium name="EnsemblPlants"/>
        </authorList>
    </citation>
    <scope>IDENTIFICATION</scope>
</reference>
<comment type="subcellular location">
    <subcellularLocation>
        <location evidence="9">Endoplasmic reticulum membrane</location>
        <topology evidence="9">Single-pass type IV membrane protein</topology>
    </subcellularLocation>
</comment>
<evidence type="ECO:0000256" key="5">
    <source>
        <dbReference type="ARBA" id="ARBA00022771"/>
    </source>
</evidence>
<keyword evidence="5 8" id="KW-0863">Zinc-finger</keyword>
<evidence type="ECO:0000313" key="12">
    <source>
        <dbReference type="EnsemblPlants" id="QL11p041842:mrna:CDS:2"/>
    </source>
</evidence>
<dbReference type="PANTHER" id="PTHR12313">
    <property type="entry name" value="E3 UBIQUITIN-PROTEIN LIGASE RNF5-RELATED"/>
    <property type="match status" value="1"/>
</dbReference>
<evidence type="ECO:0000256" key="4">
    <source>
        <dbReference type="ARBA" id="ARBA00022723"/>
    </source>
</evidence>
<dbReference type="SMART" id="SM00184">
    <property type="entry name" value="RING"/>
    <property type="match status" value="1"/>
</dbReference>
<evidence type="ECO:0000256" key="8">
    <source>
        <dbReference type="PROSITE-ProRule" id="PRU00175"/>
    </source>
</evidence>
<dbReference type="Gene3D" id="3.30.40.10">
    <property type="entry name" value="Zinc/RING finger domain, C3HC4 (zinc finger)"/>
    <property type="match status" value="1"/>
</dbReference>
<dbReference type="InterPro" id="IPR018957">
    <property type="entry name" value="Znf_C3HC4_RING-type"/>
</dbReference>
<evidence type="ECO:0000256" key="6">
    <source>
        <dbReference type="ARBA" id="ARBA00022786"/>
    </source>
</evidence>
<evidence type="ECO:0000256" key="1">
    <source>
        <dbReference type="ARBA" id="ARBA00000900"/>
    </source>
</evidence>